<accession>A0A9P9A6M4</accession>
<sequence length="173" mass="20356">MAFERFPRLPAELRLQVWEMAIEPEEELRPVVFLKPRPNARHLIHGYTVPTRAPALLHVCSVSRRIGCGVYKKAFRDGDRYLWVNFDRDVIQVECFDFKKAFPEYTKIKHLRGVCSDPHDEGARERFRIGYAISCPRLETYDLLLDGNRSALDWWYSIFEDQEILGRLRRASG</sequence>
<dbReference type="OrthoDB" id="3473305at2759"/>
<dbReference type="PANTHER" id="PTHR35910:SF1">
    <property type="entry name" value="2EXR DOMAIN-CONTAINING PROTEIN"/>
    <property type="match status" value="1"/>
</dbReference>
<evidence type="ECO:0000259" key="1">
    <source>
        <dbReference type="Pfam" id="PF20150"/>
    </source>
</evidence>
<evidence type="ECO:0000313" key="3">
    <source>
        <dbReference type="Proteomes" id="UP000770015"/>
    </source>
</evidence>
<feature type="domain" description="2EXR" evidence="1">
    <location>
        <begin position="3"/>
        <end position="91"/>
    </location>
</feature>
<keyword evidence="3" id="KW-1185">Reference proteome</keyword>
<proteinExistence type="predicted"/>
<name>A0A9P9A6M4_9PEZI</name>
<dbReference type="AlphaFoldDB" id="A0A9P9A6M4"/>
<reference evidence="2" key="1">
    <citation type="journal article" date="2021" name="Nat. Commun.">
        <title>Genetic determinants of endophytism in the Arabidopsis root mycobiome.</title>
        <authorList>
            <person name="Mesny F."/>
            <person name="Miyauchi S."/>
            <person name="Thiergart T."/>
            <person name="Pickel B."/>
            <person name="Atanasova L."/>
            <person name="Karlsson M."/>
            <person name="Huettel B."/>
            <person name="Barry K.W."/>
            <person name="Haridas S."/>
            <person name="Chen C."/>
            <person name="Bauer D."/>
            <person name="Andreopoulos W."/>
            <person name="Pangilinan J."/>
            <person name="LaButti K."/>
            <person name="Riley R."/>
            <person name="Lipzen A."/>
            <person name="Clum A."/>
            <person name="Drula E."/>
            <person name="Henrissat B."/>
            <person name="Kohler A."/>
            <person name="Grigoriev I.V."/>
            <person name="Martin F.M."/>
            <person name="Hacquard S."/>
        </authorList>
    </citation>
    <scope>NUCLEOTIDE SEQUENCE</scope>
    <source>
        <strain evidence="2">MPI-SDFR-AT-0117</strain>
    </source>
</reference>
<dbReference type="EMBL" id="JAGSXJ010000018">
    <property type="protein sequence ID" value="KAH6682239.1"/>
    <property type="molecule type" value="Genomic_DNA"/>
</dbReference>
<dbReference type="PANTHER" id="PTHR35910">
    <property type="entry name" value="2EXR DOMAIN-CONTAINING PROTEIN"/>
    <property type="match status" value="1"/>
</dbReference>
<evidence type="ECO:0000313" key="2">
    <source>
        <dbReference type="EMBL" id="KAH6682239.1"/>
    </source>
</evidence>
<dbReference type="Proteomes" id="UP000770015">
    <property type="component" value="Unassembled WGS sequence"/>
</dbReference>
<protein>
    <recommendedName>
        <fullName evidence="1">2EXR domain-containing protein</fullName>
    </recommendedName>
</protein>
<dbReference type="Pfam" id="PF20150">
    <property type="entry name" value="2EXR"/>
    <property type="match status" value="1"/>
</dbReference>
<organism evidence="2 3">
    <name type="scientific">Plectosphaerella plurivora</name>
    <dbReference type="NCBI Taxonomy" id="936078"/>
    <lineage>
        <taxon>Eukaryota</taxon>
        <taxon>Fungi</taxon>
        <taxon>Dikarya</taxon>
        <taxon>Ascomycota</taxon>
        <taxon>Pezizomycotina</taxon>
        <taxon>Sordariomycetes</taxon>
        <taxon>Hypocreomycetidae</taxon>
        <taxon>Glomerellales</taxon>
        <taxon>Plectosphaerellaceae</taxon>
        <taxon>Plectosphaerella</taxon>
    </lineage>
</organism>
<gene>
    <name evidence="2" type="ORF">F5X68DRAFT_192594</name>
</gene>
<comment type="caution">
    <text evidence="2">The sequence shown here is derived from an EMBL/GenBank/DDBJ whole genome shotgun (WGS) entry which is preliminary data.</text>
</comment>
<dbReference type="InterPro" id="IPR045518">
    <property type="entry name" value="2EXR"/>
</dbReference>